<dbReference type="PANTHER" id="PTHR30086">
    <property type="entry name" value="ARGININE EXPORTER PROTEIN ARGO"/>
    <property type="match status" value="1"/>
</dbReference>
<dbReference type="RefSeq" id="WP_272132787.1">
    <property type="nucleotide sequence ID" value="NZ_JAQLOI010000001.1"/>
</dbReference>
<comment type="subcellular location">
    <subcellularLocation>
        <location evidence="1">Cell membrane</location>
        <topology evidence="1">Multi-pass membrane protein</topology>
    </subcellularLocation>
</comment>
<evidence type="ECO:0000256" key="5">
    <source>
        <dbReference type="ARBA" id="ARBA00023136"/>
    </source>
</evidence>
<name>A0ABT4YMR6_9VIBR</name>
<keyword evidence="2" id="KW-1003">Cell membrane</keyword>
<evidence type="ECO:0000256" key="2">
    <source>
        <dbReference type="ARBA" id="ARBA00022475"/>
    </source>
</evidence>
<keyword evidence="8" id="KW-1185">Reference proteome</keyword>
<comment type="caution">
    <text evidence="7">The sequence shown here is derived from an EMBL/GenBank/DDBJ whole genome shotgun (WGS) entry which is preliminary data.</text>
</comment>
<dbReference type="EMBL" id="JAQLOI010000001">
    <property type="protein sequence ID" value="MDB1122793.1"/>
    <property type="molecule type" value="Genomic_DNA"/>
</dbReference>
<sequence>MEWQFFISIAMFALVMTGTPGPNNVMLTASGANFGYRRSLPHAFGIGVGLMSMVFLLASGLGLIFQQYPIIQEAMKWIGSGYLLYLAWKIANAKPSSGHSDITSKPMTFIEAALFQYLNPKAWMMMVTAIGSFSLEGGEYWWSILVIAAIFWIFQIQTSSIWVGFGTLIGRWLSSSSAWRRFNLCMGSLTAVCVVFIW</sequence>
<keyword evidence="5 6" id="KW-0472">Membrane</keyword>
<gene>
    <name evidence="7" type="ORF">PGX00_03405</name>
</gene>
<dbReference type="InterPro" id="IPR001123">
    <property type="entry name" value="LeuE-type"/>
</dbReference>
<evidence type="ECO:0000256" key="1">
    <source>
        <dbReference type="ARBA" id="ARBA00004651"/>
    </source>
</evidence>
<keyword evidence="3 6" id="KW-0812">Transmembrane</keyword>
<protein>
    <submittedName>
        <fullName evidence="7">LysE family translocator</fullName>
    </submittedName>
</protein>
<dbReference type="PANTHER" id="PTHR30086:SF20">
    <property type="entry name" value="ARGININE EXPORTER PROTEIN ARGO-RELATED"/>
    <property type="match status" value="1"/>
</dbReference>
<evidence type="ECO:0000256" key="3">
    <source>
        <dbReference type="ARBA" id="ARBA00022692"/>
    </source>
</evidence>
<reference evidence="7 8" key="1">
    <citation type="submission" date="2023-01" db="EMBL/GenBank/DDBJ databases">
        <title>Vibrio sp. KJ40-1 sp.nov, isolated from marine algae.</title>
        <authorList>
            <person name="Butt M."/>
            <person name="Kim J.M.J."/>
            <person name="Jeon C.O.C."/>
        </authorList>
    </citation>
    <scope>NUCLEOTIDE SEQUENCE [LARGE SCALE GENOMIC DNA]</scope>
    <source>
        <strain evidence="7 8">KJ40-1</strain>
    </source>
</reference>
<evidence type="ECO:0000256" key="6">
    <source>
        <dbReference type="SAM" id="Phobius"/>
    </source>
</evidence>
<evidence type="ECO:0000256" key="4">
    <source>
        <dbReference type="ARBA" id="ARBA00022989"/>
    </source>
</evidence>
<feature type="transmembrane region" description="Helical" evidence="6">
    <location>
        <begin position="43"/>
        <end position="65"/>
    </location>
</feature>
<dbReference type="Pfam" id="PF01810">
    <property type="entry name" value="LysE"/>
    <property type="match status" value="1"/>
</dbReference>
<evidence type="ECO:0000313" key="7">
    <source>
        <dbReference type="EMBL" id="MDB1122793.1"/>
    </source>
</evidence>
<keyword evidence="4 6" id="KW-1133">Transmembrane helix</keyword>
<proteinExistence type="predicted"/>
<evidence type="ECO:0000313" key="8">
    <source>
        <dbReference type="Proteomes" id="UP001210678"/>
    </source>
</evidence>
<feature type="transmembrane region" description="Helical" evidence="6">
    <location>
        <begin position="141"/>
        <end position="169"/>
    </location>
</feature>
<accession>A0ABT4YMR6</accession>
<organism evidence="7 8">
    <name type="scientific">Vibrio algarum</name>
    <dbReference type="NCBI Taxonomy" id="3020714"/>
    <lineage>
        <taxon>Bacteria</taxon>
        <taxon>Pseudomonadati</taxon>
        <taxon>Pseudomonadota</taxon>
        <taxon>Gammaproteobacteria</taxon>
        <taxon>Vibrionales</taxon>
        <taxon>Vibrionaceae</taxon>
        <taxon>Vibrio</taxon>
    </lineage>
</organism>
<dbReference type="Proteomes" id="UP001210678">
    <property type="component" value="Unassembled WGS sequence"/>
</dbReference>
<feature type="transmembrane region" description="Helical" evidence="6">
    <location>
        <begin position="181"/>
        <end position="197"/>
    </location>
</feature>